<proteinExistence type="predicted"/>
<dbReference type="EMBL" id="MAEI02000001">
    <property type="protein sequence ID" value="MEO1781107.1"/>
    <property type="molecule type" value="Genomic_DNA"/>
</dbReference>
<keyword evidence="4" id="KW-1185">Reference proteome</keyword>
<organism evidence="3 4">
    <name type="scientific">Enterococcus diestrammenae</name>
    <dbReference type="NCBI Taxonomy" id="1155073"/>
    <lineage>
        <taxon>Bacteria</taxon>
        <taxon>Bacillati</taxon>
        <taxon>Bacillota</taxon>
        <taxon>Bacilli</taxon>
        <taxon>Lactobacillales</taxon>
        <taxon>Enterococcaceae</taxon>
        <taxon>Enterococcus</taxon>
    </lineage>
</organism>
<dbReference type="RefSeq" id="WP_161870718.1">
    <property type="nucleotide sequence ID" value="NZ_MAEI02000001.1"/>
</dbReference>
<dbReference type="InterPro" id="IPR031927">
    <property type="entry name" value="DUF4767"/>
</dbReference>
<feature type="compositionally biased region" description="Low complexity" evidence="1">
    <location>
        <begin position="38"/>
        <end position="87"/>
    </location>
</feature>
<dbReference type="Proteomes" id="UP001429357">
    <property type="component" value="Unassembled WGS sequence"/>
</dbReference>
<evidence type="ECO:0000313" key="4">
    <source>
        <dbReference type="Proteomes" id="UP001429357"/>
    </source>
</evidence>
<feature type="region of interest" description="Disordered" evidence="1">
    <location>
        <begin position="27"/>
        <end position="87"/>
    </location>
</feature>
<reference evidence="4" key="1">
    <citation type="submission" date="2016-06" db="EMBL/GenBank/DDBJ databases">
        <title>Four novel species of enterococci isolated from chicken manure.</title>
        <authorList>
            <person name="Van Tyne D."/>
        </authorList>
    </citation>
    <scope>NUCLEOTIDE SEQUENCE [LARGE SCALE GENOMIC DNA]</scope>
    <source>
        <strain evidence="4">JM9A</strain>
    </source>
</reference>
<protein>
    <recommendedName>
        <fullName evidence="2">DUF4767 domain-containing protein</fullName>
    </recommendedName>
</protein>
<reference evidence="3 4" key="2">
    <citation type="submission" date="2024-02" db="EMBL/GenBank/DDBJ databases">
        <title>The Genome Sequence of Enterococcus diestrammenae JM9A.</title>
        <authorList>
            <person name="Earl A."/>
            <person name="Manson A."/>
            <person name="Gilmore M."/>
            <person name="Sanders J."/>
            <person name="Shea T."/>
            <person name="Howe W."/>
            <person name="Livny J."/>
            <person name="Cuomo C."/>
            <person name="Neafsey D."/>
            <person name="Birren B."/>
        </authorList>
    </citation>
    <scope>NUCLEOTIDE SEQUENCE [LARGE SCALE GENOMIC DNA]</scope>
    <source>
        <strain evidence="3 4">JM9A</strain>
    </source>
</reference>
<comment type="caution">
    <text evidence="3">The sequence shown here is derived from an EMBL/GenBank/DDBJ whole genome shotgun (WGS) entry which is preliminary data.</text>
</comment>
<evidence type="ECO:0000256" key="1">
    <source>
        <dbReference type="SAM" id="MobiDB-lite"/>
    </source>
</evidence>
<gene>
    <name evidence="3" type="ORF">BAU18_000686</name>
</gene>
<evidence type="ECO:0000259" key="2">
    <source>
        <dbReference type="Pfam" id="PF15983"/>
    </source>
</evidence>
<sequence length="336" mass="36620">MKKIDIAMLLLLLGGLSGCRETSSPVAFSSEESAVAGTTTESSQISETSTSMTSSKENASSSSVPQVSTTTSYTVESTTTESTDSSVIEANAQEPLWNKGKSTALASFMSVWEKSMNQHYQSYRPGQPTDLYGVLLPDSILPAGDWQMVVDNRPMSVVWSEDGLKAEPYQLLSVNSDTEYAQQTGAFDSHVYFFMIYEGQPKVFITQQNQGNTDNYLYFTETENAELRQGFSDIFMTGTTTLIDSLQGAAAMTEGDPSLITDLDSAYEYLKDKNGNNPDYVYSAMDEGIDGYGHYWELKVASQSVQADGGTGTLARVKVYEDGVLRDAVSGDMISE</sequence>
<evidence type="ECO:0000313" key="3">
    <source>
        <dbReference type="EMBL" id="MEO1781107.1"/>
    </source>
</evidence>
<name>A0ABV0F226_9ENTE</name>
<accession>A0ABV0F226</accession>
<feature type="domain" description="DUF4767" evidence="2">
    <location>
        <begin position="95"/>
        <end position="235"/>
    </location>
</feature>
<dbReference type="PROSITE" id="PS51257">
    <property type="entry name" value="PROKAR_LIPOPROTEIN"/>
    <property type="match status" value="1"/>
</dbReference>
<dbReference type="Pfam" id="PF15983">
    <property type="entry name" value="DUF4767"/>
    <property type="match status" value="1"/>
</dbReference>